<feature type="transmembrane region" description="Helical" evidence="5">
    <location>
        <begin position="72"/>
        <end position="89"/>
    </location>
</feature>
<comment type="caution">
    <text evidence="7">The sequence shown here is derived from an EMBL/GenBank/DDBJ whole genome shotgun (WGS) entry which is preliminary data.</text>
</comment>
<comment type="subcellular location">
    <subcellularLocation>
        <location evidence="1">Membrane</location>
        <topology evidence="1">Multi-pass membrane protein</topology>
    </subcellularLocation>
</comment>
<feature type="transmembrane region" description="Helical" evidence="5">
    <location>
        <begin position="221"/>
        <end position="238"/>
    </location>
</feature>
<dbReference type="OrthoDB" id="7209936at2"/>
<feature type="transmembrane region" description="Helical" evidence="5">
    <location>
        <begin position="454"/>
        <end position="475"/>
    </location>
</feature>
<dbReference type="EMBL" id="SACO01000006">
    <property type="protein sequence ID" value="RVU05111.1"/>
    <property type="molecule type" value="Genomic_DNA"/>
</dbReference>
<dbReference type="AlphaFoldDB" id="A0A437N5H4"/>
<dbReference type="RefSeq" id="WP_127709144.1">
    <property type="nucleotide sequence ID" value="NZ_SACO01000006.1"/>
</dbReference>
<keyword evidence="2 5" id="KW-0812">Transmembrane</keyword>
<dbReference type="InterPro" id="IPR007016">
    <property type="entry name" value="O-antigen_ligase-rel_domated"/>
</dbReference>
<dbReference type="PANTHER" id="PTHR37422">
    <property type="entry name" value="TEICHURONIC ACID BIOSYNTHESIS PROTEIN TUAE"/>
    <property type="match status" value="1"/>
</dbReference>
<evidence type="ECO:0000313" key="8">
    <source>
        <dbReference type="Proteomes" id="UP000282837"/>
    </source>
</evidence>
<dbReference type="Pfam" id="PF04932">
    <property type="entry name" value="Wzy_C"/>
    <property type="match status" value="1"/>
</dbReference>
<feature type="transmembrane region" description="Helical" evidence="5">
    <location>
        <begin position="189"/>
        <end position="209"/>
    </location>
</feature>
<evidence type="ECO:0000256" key="4">
    <source>
        <dbReference type="ARBA" id="ARBA00023136"/>
    </source>
</evidence>
<feature type="transmembrane region" description="Helical" evidence="5">
    <location>
        <begin position="101"/>
        <end position="120"/>
    </location>
</feature>
<proteinExistence type="predicted"/>
<feature type="transmembrane region" description="Helical" evidence="5">
    <location>
        <begin position="511"/>
        <end position="528"/>
    </location>
</feature>
<feature type="transmembrane region" description="Helical" evidence="5">
    <location>
        <begin position="364"/>
        <end position="385"/>
    </location>
</feature>
<evidence type="ECO:0000256" key="5">
    <source>
        <dbReference type="SAM" id="Phobius"/>
    </source>
</evidence>
<evidence type="ECO:0000313" key="7">
    <source>
        <dbReference type="EMBL" id="RVU05111.1"/>
    </source>
</evidence>
<keyword evidence="3 5" id="KW-1133">Transmembrane helix</keyword>
<feature type="transmembrane region" description="Helical" evidence="5">
    <location>
        <begin position="287"/>
        <end position="305"/>
    </location>
</feature>
<evidence type="ECO:0000259" key="6">
    <source>
        <dbReference type="Pfam" id="PF04932"/>
    </source>
</evidence>
<feature type="transmembrane region" description="Helical" evidence="5">
    <location>
        <begin position="165"/>
        <end position="183"/>
    </location>
</feature>
<keyword evidence="7" id="KW-0436">Ligase</keyword>
<keyword evidence="4 5" id="KW-0472">Membrane</keyword>
<dbReference type="InterPro" id="IPR051533">
    <property type="entry name" value="WaaL-like"/>
</dbReference>
<gene>
    <name evidence="7" type="ORF">EOE18_10315</name>
</gene>
<accession>A0A437N5H4</accession>
<protein>
    <submittedName>
        <fullName evidence="7">O-antigen ligase domain-containing protein</fullName>
    </submittedName>
</protein>
<feature type="transmembrane region" description="Helical" evidence="5">
    <location>
        <begin position="310"/>
        <end position="328"/>
    </location>
</feature>
<name>A0A437N5H4_9SPHN</name>
<dbReference type="GO" id="GO:0016020">
    <property type="term" value="C:membrane"/>
    <property type="evidence" value="ECO:0007669"/>
    <property type="project" value="UniProtKB-SubCell"/>
</dbReference>
<dbReference type="GO" id="GO:0016874">
    <property type="term" value="F:ligase activity"/>
    <property type="evidence" value="ECO:0007669"/>
    <property type="project" value="UniProtKB-KW"/>
</dbReference>
<organism evidence="7 8">
    <name type="scientific">Novosphingobium umbonatum</name>
    <dbReference type="NCBI Taxonomy" id="1908524"/>
    <lineage>
        <taxon>Bacteria</taxon>
        <taxon>Pseudomonadati</taxon>
        <taxon>Pseudomonadota</taxon>
        <taxon>Alphaproteobacteria</taxon>
        <taxon>Sphingomonadales</taxon>
        <taxon>Sphingomonadaceae</taxon>
        <taxon>Novosphingobium</taxon>
    </lineage>
</organism>
<feature type="transmembrane region" description="Helical" evidence="5">
    <location>
        <begin position="47"/>
        <end position="66"/>
    </location>
</feature>
<reference evidence="7 8" key="1">
    <citation type="submission" date="2019-01" db="EMBL/GenBank/DDBJ databases">
        <authorList>
            <person name="Chen W.-M."/>
        </authorList>
    </citation>
    <scope>NUCLEOTIDE SEQUENCE [LARGE SCALE GENOMIC DNA]</scope>
    <source>
        <strain evidence="7 8">FSY-9</strain>
    </source>
</reference>
<evidence type="ECO:0000256" key="2">
    <source>
        <dbReference type="ARBA" id="ARBA00022692"/>
    </source>
</evidence>
<feature type="transmembrane region" description="Helical" evidence="5">
    <location>
        <begin position="126"/>
        <end position="145"/>
    </location>
</feature>
<evidence type="ECO:0000256" key="3">
    <source>
        <dbReference type="ARBA" id="ARBA00022989"/>
    </source>
</evidence>
<dbReference type="Proteomes" id="UP000282837">
    <property type="component" value="Unassembled WGS sequence"/>
</dbReference>
<dbReference type="PANTHER" id="PTHR37422:SF13">
    <property type="entry name" value="LIPOPOLYSACCHARIDE BIOSYNTHESIS PROTEIN PA4999-RELATED"/>
    <property type="match status" value="1"/>
</dbReference>
<feature type="transmembrane region" description="Helical" evidence="5">
    <location>
        <begin position="334"/>
        <end position="352"/>
    </location>
</feature>
<keyword evidence="8" id="KW-1185">Reference proteome</keyword>
<feature type="domain" description="O-antigen ligase-related" evidence="6">
    <location>
        <begin position="322"/>
        <end position="463"/>
    </location>
</feature>
<evidence type="ECO:0000256" key="1">
    <source>
        <dbReference type="ARBA" id="ARBA00004141"/>
    </source>
</evidence>
<sequence length="545" mass="60641">MIFRRGKKKQGLEAASGASSPDSLAVFARPVLANYVGERFVDRNRKLLLWIFGVVLTFYGMVLGVLFSITPAPLLAPIAILLLMFIWLLPDMENAPSERMASFMFAYLIALLAWPDYLALQLPGMPWISAIRLVGIPMVGMLLICLSVSPKFRSELKEVMDAVPVLWKAVAIFASISFVSVGFSRDSGVSISKLIIAILYWFSMFFMALHVFRKAGRVERVCFYLWGILMFDCAIALWEGRLQALPWVGHTPSFLQVNDPVVLKILSFQGRAASGLYRVKGKFTTPLGLAEFIGMVTPIVVYFLFNARQLFVRLAALVSLPIIFMTVIGTDSRLAMNSFILSFFVYILVWSFQRWRTRKDSIAGPALLLAYPFMALVLYIASLTVTRIHNAVWGGGAAQASTIARQMQMAKGLPMVFSHPWGHGIGMAATTLNFANPAGEISIDSYFLSVGLEYGVIGFIAFMTMFITALIYCAMGLTKSDDPELQYMAPLSIMIANFLLSKSILSQQDNHSLAFILLGLIGAMYYRYKKERENKALVISSRVNP</sequence>